<dbReference type="Gene3D" id="1.20.1250.20">
    <property type="entry name" value="MFS general substrate transporter like domains"/>
    <property type="match status" value="1"/>
</dbReference>
<feature type="transmembrane region" description="Helical" evidence="1">
    <location>
        <begin position="50"/>
        <end position="71"/>
    </location>
</feature>
<gene>
    <name evidence="2" type="ORF">BSQ44_10110</name>
</gene>
<dbReference type="KEGG" id="meso:BSQ44_10110"/>
<evidence type="ECO:0000313" key="2">
    <source>
        <dbReference type="EMBL" id="APH71681.1"/>
    </source>
</evidence>
<keyword evidence="1" id="KW-0472">Membrane</keyword>
<name>A0A1L3SQP2_9HYPH</name>
<organism evidence="2 3">
    <name type="scientific">Aquibium oceanicum</name>
    <dbReference type="NCBI Taxonomy" id="1670800"/>
    <lineage>
        <taxon>Bacteria</taxon>
        <taxon>Pseudomonadati</taxon>
        <taxon>Pseudomonadota</taxon>
        <taxon>Alphaproteobacteria</taxon>
        <taxon>Hyphomicrobiales</taxon>
        <taxon>Phyllobacteriaceae</taxon>
        <taxon>Aquibium</taxon>
    </lineage>
</organism>
<dbReference type="AlphaFoldDB" id="A0A1L3SQP2"/>
<evidence type="ECO:0000313" key="3">
    <source>
        <dbReference type="Proteomes" id="UP000182840"/>
    </source>
</evidence>
<protein>
    <recommendedName>
        <fullName evidence="4">Major facilitator superfamily (MFS) profile domain-containing protein</fullName>
    </recommendedName>
</protein>
<reference evidence="3" key="1">
    <citation type="submission" date="2016-11" db="EMBL/GenBank/DDBJ databases">
        <title>Mesorhizobium oceanicum sp. nov., isolated from deep seawater in South China Sea.</title>
        <authorList>
            <person name="Fu G.-Y."/>
        </authorList>
    </citation>
    <scope>NUCLEOTIDE SEQUENCE [LARGE SCALE GENOMIC DNA]</scope>
    <source>
        <strain evidence="3">B7</strain>
    </source>
</reference>
<keyword evidence="1" id="KW-0812">Transmembrane</keyword>
<dbReference type="EMBL" id="CP018171">
    <property type="protein sequence ID" value="APH71681.1"/>
    <property type="molecule type" value="Genomic_DNA"/>
</dbReference>
<keyword evidence="1" id="KW-1133">Transmembrane helix</keyword>
<dbReference type="SUPFAM" id="SSF103473">
    <property type="entry name" value="MFS general substrate transporter"/>
    <property type="match status" value="1"/>
</dbReference>
<sequence>MLLLLDLLGIDRQRHGLLDGMFFVAAETGGVLGPTTIGLLSDRSGGFSSWLWALLTIGVVLLALAGLLARIGRRERPLTR</sequence>
<evidence type="ECO:0000256" key="1">
    <source>
        <dbReference type="SAM" id="Phobius"/>
    </source>
</evidence>
<proteinExistence type="predicted"/>
<dbReference type="RefSeq" id="WP_072603622.1">
    <property type="nucleotide sequence ID" value="NZ_CP018171.1"/>
</dbReference>
<dbReference type="InterPro" id="IPR036259">
    <property type="entry name" value="MFS_trans_sf"/>
</dbReference>
<keyword evidence="3" id="KW-1185">Reference proteome</keyword>
<evidence type="ECO:0008006" key="4">
    <source>
        <dbReference type="Google" id="ProtNLM"/>
    </source>
</evidence>
<dbReference type="Proteomes" id="UP000182840">
    <property type="component" value="Chromosome"/>
</dbReference>
<accession>A0A1L3SQP2</accession>